<comment type="caution">
    <text evidence="6">The sequence shown here is derived from an EMBL/GenBank/DDBJ whole genome shotgun (WGS) entry which is preliminary data.</text>
</comment>
<organism evidence="6 7">
    <name type="scientific">Ectobacillus funiculus</name>
    <dbReference type="NCBI Taxonomy" id="137993"/>
    <lineage>
        <taxon>Bacteria</taxon>
        <taxon>Bacillati</taxon>
        <taxon>Bacillota</taxon>
        <taxon>Bacilli</taxon>
        <taxon>Bacillales</taxon>
        <taxon>Bacillaceae</taxon>
        <taxon>Ectobacillus</taxon>
    </lineage>
</organism>
<dbReference type="Proteomes" id="UP001589609">
    <property type="component" value="Unassembled WGS sequence"/>
</dbReference>
<dbReference type="NCBIfam" id="TIGR01182">
    <property type="entry name" value="eda"/>
    <property type="match status" value="1"/>
</dbReference>
<accession>A0ABV5WA43</accession>
<name>A0ABV5WA43_9BACI</name>
<evidence type="ECO:0000256" key="5">
    <source>
        <dbReference type="ARBA" id="ARBA00023277"/>
    </source>
</evidence>
<proteinExistence type="inferred from homology"/>
<reference evidence="6 7" key="1">
    <citation type="submission" date="2024-09" db="EMBL/GenBank/DDBJ databases">
        <authorList>
            <person name="Sun Q."/>
            <person name="Mori K."/>
        </authorList>
    </citation>
    <scope>NUCLEOTIDE SEQUENCE [LARGE SCALE GENOMIC DNA]</scope>
    <source>
        <strain evidence="6 7">JCM 11201</strain>
    </source>
</reference>
<dbReference type="CDD" id="cd00452">
    <property type="entry name" value="KDPG_aldolase"/>
    <property type="match status" value="1"/>
</dbReference>
<dbReference type="InterPro" id="IPR000887">
    <property type="entry name" value="Aldlse_KDPG_KHG"/>
</dbReference>
<sequence length="215" mass="23013">MPIHEIKKRKIVAVIRNTTIDTIIPIAQALRLGGVTALEITMETPNAPQIIQRLRAECESDVLIGAGTVLDAETARTAILSGAQFIFSPTVNKETIRMAKRYGVISVPGAMTPTEILQAYEAGADLIKVFPAHVLGPGYFKTVAGPLPHIPLMPTGGLHLGNAKEYMEAGAVAIGVGSTLVAAKQEVDSASLFQLTERARCFVEQVDVAKQMVQR</sequence>
<dbReference type="InterPro" id="IPR013785">
    <property type="entry name" value="Aldolase_TIM"/>
</dbReference>
<evidence type="ECO:0000313" key="7">
    <source>
        <dbReference type="Proteomes" id="UP001589609"/>
    </source>
</evidence>
<evidence type="ECO:0000256" key="4">
    <source>
        <dbReference type="ARBA" id="ARBA00023239"/>
    </source>
</evidence>
<dbReference type="EMBL" id="JBHMAF010000003">
    <property type="protein sequence ID" value="MFB9757026.1"/>
    <property type="molecule type" value="Genomic_DNA"/>
</dbReference>
<protein>
    <submittedName>
        <fullName evidence="6">Bifunctional 4-hydroxy-2-oxoglutarate aldolase/2-dehydro-3-deoxy-phosphogluconate aldolase</fullName>
    </submittedName>
</protein>
<dbReference type="SUPFAM" id="SSF51569">
    <property type="entry name" value="Aldolase"/>
    <property type="match status" value="1"/>
</dbReference>
<comment type="subunit">
    <text evidence="3">Homotrimer.</text>
</comment>
<dbReference type="PANTHER" id="PTHR30246">
    <property type="entry name" value="2-KETO-3-DEOXY-6-PHOSPHOGLUCONATE ALDOLASE"/>
    <property type="match status" value="1"/>
</dbReference>
<evidence type="ECO:0000256" key="2">
    <source>
        <dbReference type="ARBA" id="ARBA00006906"/>
    </source>
</evidence>
<dbReference type="Pfam" id="PF01081">
    <property type="entry name" value="Aldolase"/>
    <property type="match status" value="1"/>
</dbReference>
<comment type="pathway">
    <text evidence="1">Carbohydrate acid metabolism.</text>
</comment>
<dbReference type="RefSeq" id="WP_129726122.1">
    <property type="nucleotide sequence ID" value="NZ_JAPCYI010000001.1"/>
</dbReference>
<keyword evidence="7" id="KW-1185">Reference proteome</keyword>
<evidence type="ECO:0000313" key="6">
    <source>
        <dbReference type="EMBL" id="MFB9757026.1"/>
    </source>
</evidence>
<keyword evidence="5" id="KW-0119">Carbohydrate metabolism</keyword>
<evidence type="ECO:0000256" key="3">
    <source>
        <dbReference type="ARBA" id="ARBA00011233"/>
    </source>
</evidence>
<dbReference type="Gene3D" id="3.20.20.70">
    <property type="entry name" value="Aldolase class I"/>
    <property type="match status" value="1"/>
</dbReference>
<dbReference type="PANTHER" id="PTHR30246:SF1">
    <property type="entry name" value="2-DEHYDRO-3-DEOXY-6-PHOSPHOGALACTONATE ALDOLASE-RELATED"/>
    <property type="match status" value="1"/>
</dbReference>
<evidence type="ECO:0000256" key="1">
    <source>
        <dbReference type="ARBA" id="ARBA00004761"/>
    </source>
</evidence>
<keyword evidence="4" id="KW-0456">Lyase</keyword>
<comment type="similarity">
    <text evidence="2">Belongs to the KHG/KDPG aldolase family.</text>
</comment>
<gene>
    <name evidence="6" type="ORF">ACFFMS_00450</name>
</gene>